<evidence type="ECO:0000256" key="10">
    <source>
        <dbReference type="SAM" id="MobiDB-lite"/>
    </source>
</evidence>
<dbReference type="InterPro" id="IPR002110">
    <property type="entry name" value="Ankyrin_rpt"/>
</dbReference>
<evidence type="ECO:0000256" key="7">
    <source>
        <dbReference type="ARBA" id="ARBA00023043"/>
    </source>
</evidence>
<dbReference type="InterPro" id="IPR051573">
    <property type="entry name" value="Ankyrin-SOCS_box_domain"/>
</dbReference>
<dbReference type="SMART" id="SM00248">
    <property type="entry name" value="ANK"/>
    <property type="match status" value="6"/>
</dbReference>
<evidence type="ECO:0000256" key="5">
    <source>
        <dbReference type="ARBA" id="ARBA00022786"/>
    </source>
</evidence>
<keyword evidence="13" id="KW-1185">Reference proteome</keyword>
<dbReference type="CDD" id="cd03716">
    <property type="entry name" value="SOCS_ASB_like"/>
    <property type="match status" value="1"/>
</dbReference>
<dbReference type="SUPFAM" id="SSF48403">
    <property type="entry name" value="Ankyrin repeat"/>
    <property type="match status" value="1"/>
</dbReference>
<reference evidence="12" key="1">
    <citation type="thesis" date="2021" institute="BYU ScholarsArchive" country="Provo, UT, USA">
        <title>Applications of and Algorithms for Genome Assembly and Genomic Analyses with an Emphasis on Marine Teleosts.</title>
        <authorList>
            <person name="Pickett B.D."/>
        </authorList>
    </citation>
    <scope>NUCLEOTIDE SEQUENCE</scope>
    <source>
        <strain evidence="12">HI-2016</strain>
    </source>
</reference>
<dbReference type="InterPro" id="IPR001496">
    <property type="entry name" value="SOCS_box"/>
</dbReference>
<keyword evidence="4" id="KW-0677">Repeat</keyword>
<evidence type="ECO:0000256" key="9">
    <source>
        <dbReference type="PROSITE-ProRule" id="PRU00023"/>
    </source>
</evidence>
<protein>
    <recommendedName>
        <fullName evidence="8">Ankyrin repeat and SOCS box protein 11</fullName>
    </recommendedName>
</protein>
<feature type="repeat" description="ANK" evidence="9">
    <location>
        <begin position="116"/>
        <end position="148"/>
    </location>
</feature>
<dbReference type="Gene3D" id="1.25.40.20">
    <property type="entry name" value="Ankyrin repeat-containing domain"/>
    <property type="match status" value="1"/>
</dbReference>
<dbReference type="SUPFAM" id="SSF158235">
    <property type="entry name" value="SOCS box-like"/>
    <property type="match status" value="1"/>
</dbReference>
<feature type="repeat" description="ANK" evidence="9">
    <location>
        <begin position="181"/>
        <end position="213"/>
    </location>
</feature>
<gene>
    <name evidence="12" type="ORF">JZ751_023627</name>
</gene>
<evidence type="ECO:0000256" key="1">
    <source>
        <dbReference type="ARBA" id="ARBA00004240"/>
    </source>
</evidence>
<evidence type="ECO:0000256" key="2">
    <source>
        <dbReference type="ARBA" id="ARBA00004906"/>
    </source>
</evidence>
<dbReference type="GO" id="GO:0016567">
    <property type="term" value="P:protein ubiquitination"/>
    <property type="evidence" value="ECO:0007669"/>
    <property type="project" value="TreeGrafter"/>
</dbReference>
<sequence length="276" mass="29713">MVGGDGRASEHPHNDDCAEQSPLHEAALQGRLLSLKALITRGYNVNVATLDGVSPLHEACMGGHAACAKILLEHGAEVNMTTIDGATPHFNACRSGSAACLRVLLKYGPLPRLYLPEASPIHEAAKRGHMECMEILLANGANIDLETPHFGTPLYAACTSGRTECVEKLLRLGASVHMGKAQDTPLHAAARKGCMRVVELLIDYGADVQRRNREGERPVELAAPNSPMERALRLGKGPASLPQLCRLRIRSSLGRLRLHSVTGLSLPTQLSDFLLY</sequence>
<dbReference type="SMART" id="SM00969">
    <property type="entry name" value="SOCS_box"/>
    <property type="match status" value="1"/>
</dbReference>
<dbReference type="InterPro" id="IPR036036">
    <property type="entry name" value="SOCS_box-like_dom_sf"/>
</dbReference>
<dbReference type="OrthoDB" id="3246549at2759"/>
<evidence type="ECO:0000313" key="12">
    <source>
        <dbReference type="EMBL" id="KAG9339487.1"/>
    </source>
</evidence>
<evidence type="ECO:0000313" key="13">
    <source>
        <dbReference type="Proteomes" id="UP000824540"/>
    </source>
</evidence>
<dbReference type="PROSITE" id="PS50225">
    <property type="entry name" value="SOCS"/>
    <property type="match status" value="1"/>
</dbReference>
<dbReference type="PRINTS" id="PR01415">
    <property type="entry name" value="ANKYRIN"/>
</dbReference>
<keyword evidence="6" id="KW-0256">Endoplasmic reticulum</keyword>
<feature type="compositionally biased region" description="Basic and acidic residues" evidence="10">
    <location>
        <begin position="7"/>
        <end position="16"/>
    </location>
</feature>
<comment type="subcellular location">
    <subcellularLocation>
        <location evidence="1">Endoplasmic reticulum</location>
    </subcellularLocation>
</comment>
<comment type="caution">
    <text evidence="12">The sequence shown here is derived from an EMBL/GenBank/DDBJ whole genome shotgun (WGS) entry which is preliminary data.</text>
</comment>
<dbReference type="Proteomes" id="UP000824540">
    <property type="component" value="Unassembled WGS sequence"/>
</dbReference>
<dbReference type="PROSITE" id="PS50088">
    <property type="entry name" value="ANK_REPEAT"/>
    <property type="match status" value="5"/>
</dbReference>
<evidence type="ECO:0000256" key="3">
    <source>
        <dbReference type="ARBA" id="ARBA00005949"/>
    </source>
</evidence>
<dbReference type="PROSITE" id="PS50297">
    <property type="entry name" value="ANK_REP_REGION"/>
    <property type="match status" value="4"/>
</dbReference>
<comment type="pathway">
    <text evidence="2">Protein modification; protein ubiquitination.</text>
</comment>
<feature type="non-terminal residue" evidence="12">
    <location>
        <position position="1"/>
    </location>
</feature>
<feature type="repeat" description="ANK" evidence="9">
    <location>
        <begin position="18"/>
        <end position="50"/>
    </location>
</feature>
<dbReference type="InterPro" id="IPR036770">
    <property type="entry name" value="Ankyrin_rpt-contain_sf"/>
</dbReference>
<feature type="domain" description="SOCS box" evidence="11">
    <location>
        <begin position="238"/>
        <end position="276"/>
    </location>
</feature>
<feature type="repeat" description="ANK" evidence="9">
    <location>
        <begin position="51"/>
        <end position="83"/>
    </location>
</feature>
<name>A0A8T2NT06_9TELE</name>
<proteinExistence type="inferred from homology"/>
<dbReference type="Gene3D" id="1.10.750.20">
    <property type="entry name" value="SOCS box"/>
    <property type="match status" value="1"/>
</dbReference>
<dbReference type="EMBL" id="JAFBMS010000053">
    <property type="protein sequence ID" value="KAG9339487.1"/>
    <property type="molecule type" value="Genomic_DNA"/>
</dbReference>
<dbReference type="Pfam" id="PF07525">
    <property type="entry name" value="SOCS_box"/>
    <property type="match status" value="1"/>
</dbReference>
<keyword evidence="5" id="KW-0833">Ubl conjugation pathway</keyword>
<dbReference type="FunFam" id="1.10.750.20:FF:000001">
    <property type="entry name" value="Ankyrin repeat and SOCS box containing 1"/>
    <property type="match status" value="1"/>
</dbReference>
<dbReference type="FunFam" id="1.25.40.20:FF:000016">
    <property type="entry name" value="Ankyrin repeat and SOCS box containing 5"/>
    <property type="match status" value="1"/>
</dbReference>
<evidence type="ECO:0000256" key="8">
    <source>
        <dbReference type="ARBA" id="ARBA00044976"/>
    </source>
</evidence>
<dbReference type="GO" id="GO:0035556">
    <property type="term" value="P:intracellular signal transduction"/>
    <property type="evidence" value="ECO:0007669"/>
    <property type="project" value="InterPro"/>
</dbReference>
<dbReference type="PANTHER" id="PTHR24136:SF14">
    <property type="entry name" value="ANKYRIN REPEAT AND SOCS BOX PROTEIN 11"/>
    <property type="match status" value="1"/>
</dbReference>
<accession>A0A8T2NT06</accession>
<dbReference type="PANTHER" id="PTHR24136">
    <property type="entry name" value="SOWAH (DROSOPHILA) HOMOLOG"/>
    <property type="match status" value="1"/>
</dbReference>
<dbReference type="GO" id="GO:0005783">
    <property type="term" value="C:endoplasmic reticulum"/>
    <property type="evidence" value="ECO:0007669"/>
    <property type="project" value="UniProtKB-SubCell"/>
</dbReference>
<dbReference type="Pfam" id="PF00023">
    <property type="entry name" value="Ank"/>
    <property type="match status" value="1"/>
</dbReference>
<feature type="repeat" description="ANK" evidence="9">
    <location>
        <begin position="149"/>
        <end position="181"/>
    </location>
</feature>
<dbReference type="AlphaFoldDB" id="A0A8T2NT06"/>
<feature type="region of interest" description="Disordered" evidence="10">
    <location>
        <begin position="1"/>
        <end position="21"/>
    </location>
</feature>
<evidence type="ECO:0000256" key="4">
    <source>
        <dbReference type="ARBA" id="ARBA00022737"/>
    </source>
</evidence>
<evidence type="ECO:0000256" key="6">
    <source>
        <dbReference type="ARBA" id="ARBA00022824"/>
    </source>
</evidence>
<organism evidence="12 13">
    <name type="scientific">Albula glossodonta</name>
    <name type="common">roundjaw bonefish</name>
    <dbReference type="NCBI Taxonomy" id="121402"/>
    <lineage>
        <taxon>Eukaryota</taxon>
        <taxon>Metazoa</taxon>
        <taxon>Chordata</taxon>
        <taxon>Craniata</taxon>
        <taxon>Vertebrata</taxon>
        <taxon>Euteleostomi</taxon>
        <taxon>Actinopterygii</taxon>
        <taxon>Neopterygii</taxon>
        <taxon>Teleostei</taxon>
        <taxon>Albuliformes</taxon>
        <taxon>Albulidae</taxon>
        <taxon>Albula</taxon>
    </lineage>
</organism>
<keyword evidence="7 9" id="KW-0040">ANK repeat</keyword>
<dbReference type="Pfam" id="PF12796">
    <property type="entry name" value="Ank_2"/>
    <property type="match status" value="2"/>
</dbReference>
<dbReference type="GO" id="GO:0045732">
    <property type="term" value="P:positive regulation of protein catabolic process"/>
    <property type="evidence" value="ECO:0007669"/>
    <property type="project" value="TreeGrafter"/>
</dbReference>
<evidence type="ECO:0000259" key="11">
    <source>
        <dbReference type="PROSITE" id="PS50225"/>
    </source>
</evidence>
<comment type="similarity">
    <text evidence="3">Belongs to the ankyrin SOCS box (ASB) family.</text>
</comment>